<keyword evidence="2" id="KW-0662">Pyridine nucleotide biosynthesis</keyword>
<comment type="pathway">
    <text evidence="5">Cofactor biosynthesis; nicotinate biosynthesis; nicotinate from nicotinamide: step 1/1.</text>
</comment>
<dbReference type="OrthoDB" id="167809at2759"/>
<comment type="similarity">
    <text evidence="1">Belongs to the isochorismatase family.</text>
</comment>
<evidence type="ECO:0000256" key="3">
    <source>
        <dbReference type="ARBA" id="ARBA00022723"/>
    </source>
</evidence>
<dbReference type="EC" id="3.5.1.19" evidence="6"/>
<sequence>MDFDFDAVVKKGGESNEATKCFDAFAVSVENAWTLSDFKEMVTKLFPEVNGKDEYDTKIRKLFEKFSDGKELISTSGFTMMWNNWIKTILWPKSAFIIVDVQNDFISGSLALKNAPAQQDGEEVVSVINHLINKDTPFAAIVYTQDWHPENHISFFENVKLRKVIGMNEKPVVNDAELNNLKPLDIVVFEGPPKTEQKLWPRHCVQNTKGAEFHPKLVVSPDSIKIQKGTNENIDSYSAFFDNEKLSETSLNAELKKRGITDVYVCGLAYDVCVYFTALQSNELGYRTVVVDDACRGVVSSDILKVKETLKGKNCAIVQSSEIDSMIKAVDRRFVLGYFLALNV</sequence>
<dbReference type="GO" id="GO:0019363">
    <property type="term" value="P:pyridine nucleotide biosynthetic process"/>
    <property type="evidence" value="ECO:0007669"/>
    <property type="project" value="UniProtKB-KW"/>
</dbReference>
<dbReference type="Gene3D" id="3.40.50.850">
    <property type="entry name" value="Isochorismatase-like"/>
    <property type="match status" value="1"/>
</dbReference>
<dbReference type="InterPro" id="IPR052347">
    <property type="entry name" value="Isochorismatase_Nicotinamidase"/>
</dbReference>
<dbReference type="InterPro" id="IPR000868">
    <property type="entry name" value="Isochorismatase-like_dom"/>
</dbReference>
<dbReference type="PANTHER" id="PTHR11080:SF2">
    <property type="entry name" value="LD05707P"/>
    <property type="match status" value="1"/>
</dbReference>
<dbReference type="CDD" id="cd01011">
    <property type="entry name" value="nicotinamidase"/>
    <property type="match status" value="1"/>
</dbReference>
<dbReference type="PANTHER" id="PTHR11080">
    <property type="entry name" value="PYRAZINAMIDASE/NICOTINAMIDASE"/>
    <property type="match status" value="1"/>
</dbReference>
<gene>
    <name evidence="9" type="ORF">B4U80_09755</name>
</gene>
<evidence type="ECO:0000256" key="2">
    <source>
        <dbReference type="ARBA" id="ARBA00022642"/>
    </source>
</evidence>
<dbReference type="STRING" id="299467.A0A443SI65"/>
<evidence type="ECO:0000259" key="8">
    <source>
        <dbReference type="Pfam" id="PF00857"/>
    </source>
</evidence>
<dbReference type="VEuPathDB" id="VectorBase:LDEU004864"/>
<comment type="caution">
    <text evidence="9">The sequence shown here is derived from an EMBL/GenBank/DDBJ whole genome shotgun (WGS) entry which is preliminary data.</text>
</comment>
<evidence type="ECO:0000256" key="6">
    <source>
        <dbReference type="ARBA" id="ARBA00039017"/>
    </source>
</evidence>
<proteinExistence type="inferred from homology"/>
<evidence type="ECO:0000256" key="4">
    <source>
        <dbReference type="ARBA" id="ARBA00022801"/>
    </source>
</evidence>
<dbReference type="AlphaFoldDB" id="A0A443SI65"/>
<reference evidence="9 10" key="1">
    <citation type="journal article" date="2018" name="Gigascience">
        <title>Genomes of trombidid mites reveal novel predicted allergens and laterally-transferred genes associated with secondary metabolism.</title>
        <authorList>
            <person name="Dong X."/>
            <person name="Chaisiri K."/>
            <person name="Xia D."/>
            <person name="Armstrong S.D."/>
            <person name="Fang Y."/>
            <person name="Donnelly M.J."/>
            <person name="Kadowaki T."/>
            <person name="McGarry J.W."/>
            <person name="Darby A.C."/>
            <person name="Makepeace B.L."/>
        </authorList>
    </citation>
    <scope>NUCLEOTIDE SEQUENCE [LARGE SCALE GENOMIC DNA]</scope>
    <source>
        <strain evidence="9">UoL-UT</strain>
    </source>
</reference>
<keyword evidence="3" id="KW-0479">Metal-binding</keyword>
<evidence type="ECO:0000313" key="9">
    <source>
        <dbReference type="EMBL" id="RWS27175.1"/>
    </source>
</evidence>
<dbReference type="Proteomes" id="UP000288716">
    <property type="component" value="Unassembled WGS sequence"/>
</dbReference>
<dbReference type="SUPFAM" id="SSF52499">
    <property type="entry name" value="Isochorismatase-like hydrolases"/>
    <property type="match status" value="1"/>
</dbReference>
<evidence type="ECO:0000256" key="7">
    <source>
        <dbReference type="ARBA" id="ARBA00043224"/>
    </source>
</evidence>
<feature type="domain" description="Isochorismatase-like" evidence="8">
    <location>
        <begin position="94"/>
        <end position="298"/>
    </location>
</feature>
<dbReference type="Pfam" id="PF00857">
    <property type="entry name" value="Isochorismatase"/>
    <property type="match status" value="1"/>
</dbReference>
<name>A0A443SI65_9ACAR</name>
<dbReference type="EMBL" id="NCKV01002204">
    <property type="protein sequence ID" value="RWS27175.1"/>
    <property type="molecule type" value="Genomic_DNA"/>
</dbReference>
<keyword evidence="4" id="KW-0378">Hydrolase</keyword>
<evidence type="ECO:0000313" key="10">
    <source>
        <dbReference type="Proteomes" id="UP000288716"/>
    </source>
</evidence>
<keyword evidence="10" id="KW-1185">Reference proteome</keyword>
<evidence type="ECO:0000256" key="5">
    <source>
        <dbReference type="ARBA" id="ARBA00037900"/>
    </source>
</evidence>
<dbReference type="InterPro" id="IPR036380">
    <property type="entry name" value="Isochorismatase-like_sf"/>
</dbReference>
<protein>
    <recommendedName>
        <fullName evidence="6">nicotinamidase</fullName>
        <ecNumber evidence="6">3.5.1.19</ecNumber>
    </recommendedName>
    <alternativeName>
        <fullName evidence="7">Nicotinamide deamidase</fullName>
    </alternativeName>
</protein>
<dbReference type="GO" id="GO:0008936">
    <property type="term" value="F:nicotinamidase activity"/>
    <property type="evidence" value="ECO:0007669"/>
    <property type="project" value="UniProtKB-EC"/>
</dbReference>
<accession>A0A443SI65</accession>
<organism evidence="9 10">
    <name type="scientific">Leptotrombidium deliense</name>
    <dbReference type="NCBI Taxonomy" id="299467"/>
    <lineage>
        <taxon>Eukaryota</taxon>
        <taxon>Metazoa</taxon>
        <taxon>Ecdysozoa</taxon>
        <taxon>Arthropoda</taxon>
        <taxon>Chelicerata</taxon>
        <taxon>Arachnida</taxon>
        <taxon>Acari</taxon>
        <taxon>Acariformes</taxon>
        <taxon>Trombidiformes</taxon>
        <taxon>Prostigmata</taxon>
        <taxon>Anystina</taxon>
        <taxon>Parasitengona</taxon>
        <taxon>Trombiculoidea</taxon>
        <taxon>Trombiculidae</taxon>
        <taxon>Leptotrombidium</taxon>
    </lineage>
</organism>
<dbReference type="GO" id="GO:0046872">
    <property type="term" value="F:metal ion binding"/>
    <property type="evidence" value="ECO:0007669"/>
    <property type="project" value="UniProtKB-KW"/>
</dbReference>
<evidence type="ECO:0000256" key="1">
    <source>
        <dbReference type="ARBA" id="ARBA00006336"/>
    </source>
</evidence>